<dbReference type="InterPro" id="IPR008920">
    <property type="entry name" value="TF_FadR/GntR_C"/>
</dbReference>
<reference evidence="5 6" key="1">
    <citation type="submission" date="2019-10" db="EMBL/GenBank/DDBJ databases">
        <title>Whole genome shotgun sequence of Acrocarpospora macrocephala NBRC 16266.</title>
        <authorList>
            <person name="Ichikawa N."/>
            <person name="Kimura A."/>
            <person name="Kitahashi Y."/>
            <person name="Komaki H."/>
            <person name="Oguchi A."/>
        </authorList>
    </citation>
    <scope>NUCLEOTIDE SEQUENCE [LARGE SCALE GENOMIC DNA]</scope>
    <source>
        <strain evidence="5 6">NBRC 16266</strain>
    </source>
</reference>
<dbReference type="InterPro" id="IPR036388">
    <property type="entry name" value="WH-like_DNA-bd_sf"/>
</dbReference>
<sequence>MGFLTTTQGQLSRPVKTSERIAAALVEDVIREGLQPGDRLPNEAAMVERFRVGKGSLREALRILEVYGLISLKSGPGGGPIVQAVDPREVGRTFSLYLSLRGATITELIETRMFIEPMVARLGAQNRDPRALKRLEKALEAEAAVSEGDTRYVQAANDFHYVVASMTGNSVFDLVATALKELYTTKVVEAGITATTVQKTICAEHREIGKAILDGEADEAERLMREHMAFYLGRLKDTNPAFTALRISWG</sequence>
<dbReference type="PANTHER" id="PTHR43537">
    <property type="entry name" value="TRANSCRIPTIONAL REGULATOR, GNTR FAMILY"/>
    <property type="match status" value="1"/>
</dbReference>
<keyword evidence="2" id="KW-0238">DNA-binding</keyword>
<proteinExistence type="predicted"/>
<dbReference type="Pfam" id="PF07729">
    <property type="entry name" value="FCD"/>
    <property type="match status" value="1"/>
</dbReference>
<evidence type="ECO:0000256" key="1">
    <source>
        <dbReference type="ARBA" id="ARBA00023015"/>
    </source>
</evidence>
<evidence type="ECO:0000256" key="2">
    <source>
        <dbReference type="ARBA" id="ARBA00023125"/>
    </source>
</evidence>
<dbReference type="Pfam" id="PF00392">
    <property type="entry name" value="GntR"/>
    <property type="match status" value="1"/>
</dbReference>
<dbReference type="AlphaFoldDB" id="A0A5M3WDL2"/>
<keyword evidence="1" id="KW-0805">Transcription regulation</keyword>
<evidence type="ECO:0000313" key="5">
    <source>
        <dbReference type="EMBL" id="GES07157.1"/>
    </source>
</evidence>
<dbReference type="InterPro" id="IPR036390">
    <property type="entry name" value="WH_DNA-bd_sf"/>
</dbReference>
<protein>
    <submittedName>
        <fullName evidence="5">GntR family transcriptional regulator</fullName>
    </submittedName>
</protein>
<evidence type="ECO:0000313" key="6">
    <source>
        <dbReference type="Proteomes" id="UP000331127"/>
    </source>
</evidence>
<feature type="domain" description="HTH gntR-type" evidence="4">
    <location>
        <begin position="15"/>
        <end position="85"/>
    </location>
</feature>
<keyword evidence="6" id="KW-1185">Reference proteome</keyword>
<dbReference type="PROSITE" id="PS50949">
    <property type="entry name" value="HTH_GNTR"/>
    <property type="match status" value="1"/>
</dbReference>
<dbReference type="InterPro" id="IPR011711">
    <property type="entry name" value="GntR_C"/>
</dbReference>
<dbReference type="EMBL" id="BLAE01000005">
    <property type="protein sequence ID" value="GES07157.1"/>
    <property type="molecule type" value="Genomic_DNA"/>
</dbReference>
<gene>
    <name evidence="5" type="ORF">Amac_007520</name>
</gene>
<dbReference type="SMART" id="SM00895">
    <property type="entry name" value="FCD"/>
    <property type="match status" value="1"/>
</dbReference>
<name>A0A5M3WDL2_9ACTN</name>
<organism evidence="5 6">
    <name type="scientific">Acrocarpospora macrocephala</name>
    <dbReference type="NCBI Taxonomy" id="150177"/>
    <lineage>
        <taxon>Bacteria</taxon>
        <taxon>Bacillati</taxon>
        <taxon>Actinomycetota</taxon>
        <taxon>Actinomycetes</taxon>
        <taxon>Streptosporangiales</taxon>
        <taxon>Streptosporangiaceae</taxon>
        <taxon>Acrocarpospora</taxon>
    </lineage>
</organism>
<dbReference type="GO" id="GO:0003677">
    <property type="term" value="F:DNA binding"/>
    <property type="evidence" value="ECO:0007669"/>
    <property type="project" value="UniProtKB-KW"/>
</dbReference>
<accession>A0A5M3WDL2</accession>
<dbReference type="SMART" id="SM00345">
    <property type="entry name" value="HTH_GNTR"/>
    <property type="match status" value="1"/>
</dbReference>
<dbReference type="Gene3D" id="1.10.10.10">
    <property type="entry name" value="Winged helix-like DNA-binding domain superfamily/Winged helix DNA-binding domain"/>
    <property type="match status" value="1"/>
</dbReference>
<dbReference type="Gene3D" id="1.20.120.530">
    <property type="entry name" value="GntR ligand-binding domain-like"/>
    <property type="match status" value="1"/>
</dbReference>
<evidence type="ECO:0000259" key="4">
    <source>
        <dbReference type="PROSITE" id="PS50949"/>
    </source>
</evidence>
<comment type="caution">
    <text evidence="5">The sequence shown here is derived from an EMBL/GenBank/DDBJ whole genome shotgun (WGS) entry which is preliminary data.</text>
</comment>
<dbReference type="InterPro" id="IPR000524">
    <property type="entry name" value="Tscrpt_reg_HTH_GntR"/>
</dbReference>
<dbReference type="SUPFAM" id="SSF46785">
    <property type="entry name" value="Winged helix' DNA-binding domain"/>
    <property type="match status" value="1"/>
</dbReference>
<evidence type="ECO:0000256" key="3">
    <source>
        <dbReference type="ARBA" id="ARBA00023163"/>
    </source>
</evidence>
<dbReference type="SUPFAM" id="SSF48008">
    <property type="entry name" value="GntR ligand-binding domain-like"/>
    <property type="match status" value="1"/>
</dbReference>
<dbReference type="Proteomes" id="UP000331127">
    <property type="component" value="Unassembled WGS sequence"/>
</dbReference>
<keyword evidence="3" id="KW-0804">Transcription</keyword>
<dbReference type="PANTHER" id="PTHR43537:SF5">
    <property type="entry name" value="UXU OPERON TRANSCRIPTIONAL REGULATOR"/>
    <property type="match status" value="1"/>
</dbReference>
<dbReference type="GO" id="GO:0003700">
    <property type="term" value="F:DNA-binding transcription factor activity"/>
    <property type="evidence" value="ECO:0007669"/>
    <property type="project" value="InterPro"/>
</dbReference>